<accession>A0A9Q0RLF8</accession>
<feature type="compositionally biased region" description="Basic and acidic residues" evidence="1">
    <location>
        <begin position="140"/>
        <end position="179"/>
    </location>
</feature>
<dbReference type="EMBL" id="JAPWDV010000002">
    <property type="protein sequence ID" value="KAJ6220283.1"/>
    <property type="molecule type" value="Genomic_DNA"/>
</dbReference>
<feature type="compositionally biased region" description="Basic and acidic residues" evidence="1">
    <location>
        <begin position="37"/>
        <end position="47"/>
    </location>
</feature>
<feature type="compositionally biased region" description="Pro residues" evidence="1">
    <location>
        <begin position="91"/>
        <end position="100"/>
    </location>
</feature>
<evidence type="ECO:0000313" key="2">
    <source>
        <dbReference type="EMBL" id="KAJ6220283.1"/>
    </source>
</evidence>
<feature type="compositionally biased region" description="Polar residues" evidence="1">
    <location>
        <begin position="289"/>
        <end position="301"/>
    </location>
</feature>
<keyword evidence="3" id="KW-1185">Reference proteome</keyword>
<proteinExistence type="predicted"/>
<feature type="compositionally biased region" description="Polar residues" evidence="1">
    <location>
        <begin position="271"/>
        <end position="282"/>
    </location>
</feature>
<feature type="compositionally biased region" description="Basic and acidic residues" evidence="1">
    <location>
        <begin position="252"/>
        <end position="267"/>
    </location>
</feature>
<reference evidence="2" key="1">
    <citation type="submission" date="2022-12" db="EMBL/GenBank/DDBJ databases">
        <title>Genome assemblies of Blomia tropicalis.</title>
        <authorList>
            <person name="Cui Y."/>
        </authorList>
    </citation>
    <scope>NUCLEOTIDE SEQUENCE</scope>
    <source>
        <tissue evidence="2">Adult mites</tissue>
    </source>
</reference>
<feature type="compositionally biased region" description="Basic and acidic residues" evidence="1">
    <location>
        <begin position="17"/>
        <end position="27"/>
    </location>
</feature>
<dbReference type="Proteomes" id="UP001142055">
    <property type="component" value="Chromosome 2"/>
</dbReference>
<dbReference type="AlphaFoldDB" id="A0A9Q0RLF8"/>
<evidence type="ECO:0000313" key="3">
    <source>
        <dbReference type="Proteomes" id="UP001142055"/>
    </source>
</evidence>
<organism evidence="2 3">
    <name type="scientific">Blomia tropicalis</name>
    <name type="common">Mite</name>
    <dbReference type="NCBI Taxonomy" id="40697"/>
    <lineage>
        <taxon>Eukaryota</taxon>
        <taxon>Metazoa</taxon>
        <taxon>Ecdysozoa</taxon>
        <taxon>Arthropoda</taxon>
        <taxon>Chelicerata</taxon>
        <taxon>Arachnida</taxon>
        <taxon>Acari</taxon>
        <taxon>Acariformes</taxon>
        <taxon>Sarcoptiformes</taxon>
        <taxon>Astigmata</taxon>
        <taxon>Glycyphagoidea</taxon>
        <taxon>Echimyopodidae</taxon>
        <taxon>Blomia</taxon>
    </lineage>
</organism>
<sequence>MSENATAVSVPAADTKPQNDVKTDDGKMNTNNVANDSKMDISNDLKMDSTTPGGRQRRKRTSDVAELIIQTPAGADSNRRQTRSQTRGTPAPAPPAPTPAKKPALEKPASNGSAKGRRGRPPKSATENEKSVAEEEEEVSKEKPASKDKTESKPESKPETKSEDVKTVEKKESAEKKDSSVNSTLVKDKPAPVAASPVKVVATPIIKKVEEESKPEPKVENSHEEKPKENVVAPISVVEKEKPSTVTEISNEGDKVDKVTTDVEKKVVNSPPDSLTVNNHEQQLPPPNLNENSQPNGIRKD</sequence>
<feature type="compositionally biased region" description="Basic and acidic residues" evidence="1">
    <location>
        <begin position="207"/>
        <end position="229"/>
    </location>
</feature>
<feature type="compositionally biased region" description="Low complexity" evidence="1">
    <location>
        <begin position="191"/>
        <end position="204"/>
    </location>
</feature>
<comment type="caution">
    <text evidence="2">The sequence shown here is derived from an EMBL/GenBank/DDBJ whole genome shotgun (WGS) entry which is preliminary data.</text>
</comment>
<gene>
    <name evidence="2" type="ORF">RDWZM_006095</name>
</gene>
<evidence type="ECO:0000256" key="1">
    <source>
        <dbReference type="SAM" id="MobiDB-lite"/>
    </source>
</evidence>
<protein>
    <submittedName>
        <fullName evidence="2">Uncharacterized protein</fullName>
    </submittedName>
</protein>
<feature type="region of interest" description="Disordered" evidence="1">
    <location>
        <begin position="1"/>
        <end position="301"/>
    </location>
</feature>
<name>A0A9Q0RLF8_BLOTA</name>